<dbReference type="SMART" id="SM00743">
    <property type="entry name" value="Agenet"/>
    <property type="match status" value="2"/>
</dbReference>
<organism evidence="5 6">
    <name type="scientific">Dorcoceras hygrometricum</name>
    <dbReference type="NCBI Taxonomy" id="472368"/>
    <lineage>
        <taxon>Eukaryota</taxon>
        <taxon>Viridiplantae</taxon>
        <taxon>Streptophyta</taxon>
        <taxon>Embryophyta</taxon>
        <taxon>Tracheophyta</taxon>
        <taxon>Spermatophyta</taxon>
        <taxon>Magnoliopsida</taxon>
        <taxon>eudicotyledons</taxon>
        <taxon>Gunneridae</taxon>
        <taxon>Pentapetalae</taxon>
        <taxon>asterids</taxon>
        <taxon>lamiids</taxon>
        <taxon>Lamiales</taxon>
        <taxon>Gesneriaceae</taxon>
        <taxon>Didymocarpoideae</taxon>
        <taxon>Trichosporeae</taxon>
        <taxon>Loxocarpinae</taxon>
        <taxon>Dorcoceras</taxon>
    </lineage>
</organism>
<feature type="domain" description="ENT" evidence="4">
    <location>
        <begin position="353"/>
        <end position="416"/>
    </location>
</feature>
<sequence>MRFRKGDKVEVMNKHESAISWRPAEILSGNGIAYWVQYEFYCGFPSEQLVERVPCKLVRPCPPLVQGVEHYVTGDVVEVFYESSWKISAILKVLGGKKGNMNIEIRFQDASLQNQYLVRLLGCSKELIISQADIRMRQTWHDGRWILLEKCCRGGKDVIARMDFEVPEGDGKVTNKPQKYCFTEQDNISFLKLPKISSRPRKRKRLYQSSTTLAFDERVRELREIKKDGKELRLVAAPVLEKVDAVASQREIFGEKNMHPSFNITSDGYNQKERRKQNDVPDFSGVRNSEANGSDSDACSVGSCSITDKCPNNYYSHLISQCWRDTDTLSTDAESVCSVIERKRCSLPPKEEIEVNIRKLELHAYRCTLQVLYASGPLSWEQETLLTNLRIMLHISNDEHLKELKHLLSAKTAVFV</sequence>
<reference evidence="5 6" key="1">
    <citation type="journal article" date="2015" name="Proc. Natl. Acad. Sci. U.S.A.">
        <title>The resurrection genome of Boea hygrometrica: A blueprint for survival of dehydration.</title>
        <authorList>
            <person name="Xiao L."/>
            <person name="Yang G."/>
            <person name="Zhang L."/>
            <person name="Yang X."/>
            <person name="Zhao S."/>
            <person name="Ji Z."/>
            <person name="Zhou Q."/>
            <person name="Hu M."/>
            <person name="Wang Y."/>
            <person name="Chen M."/>
            <person name="Xu Y."/>
            <person name="Jin H."/>
            <person name="Xiao X."/>
            <person name="Hu G."/>
            <person name="Bao F."/>
            <person name="Hu Y."/>
            <person name="Wan P."/>
            <person name="Li L."/>
            <person name="Deng X."/>
            <person name="Kuang T."/>
            <person name="Xiang C."/>
            <person name="Zhu J.K."/>
            <person name="Oliver M.J."/>
            <person name="He Y."/>
        </authorList>
    </citation>
    <scope>NUCLEOTIDE SEQUENCE [LARGE SCALE GENOMIC DNA]</scope>
    <source>
        <strain evidence="6">cv. XS01</strain>
    </source>
</reference>
<evidence type="ECO:0000256" key="3">
    <source>
        <dbReference type="SAM" id="MobiDB-lite"/>
    </source>
</evidence>
<dbReference type="InterPro" id="IPR014002">
    <property type="entry name" value="Agenet_dom_plant"/>
</dbReference>
<dbReference type="InterPro" id="IPR036142">
    <property type="entry name" value="ENT_dom-like_sf"/>
</dbReference>
<feature type="compositionally biased region" description="Polar residues" evidence="3">
    <location>
        <begin position="286"/>
        <end position="298"/>
    </location>
</feature>
<keyword evidence="6" id="KW-1185">Reference proteome</keyword>
<dbReference type="AlphaFoldDB" id="A0A2Z7BI87"/>
<dbReference type="OrthoDB" id="891596at2759"/>
<protein>
    <recommendedName>
        <fullName evidence="4">ENT domain-containing protein</fullName>
    </recommendedName>
</protein>
<dbReference type="Gene3D" id="1.10.1240.40">
    <property type="entry name" value="ENT domain"/>
    <property type="match status" value="1"/>
</dbReference>
<accession>A0A2Z7BI87</accession>
<dbReference type="PANTHER" id="PTHR31917">
    <property type="entry name" value="AGENET DOMAIN-CONTAINING PROTEIN-RELATED"/>
    <property type="match status" value="1"/>
</dbReference>
<feature type="compositionally biased region" description="Basic and acidic residues" evidence="3">
    <location>
        <begin position="270"/>
        <end position="279"/>
    </location>
</feature>
<dbReference type="Pfam" id="PF05641">
    <property type="entry name" value="Agenet"/>
    <property type="match status" value="1"/>
</dbReference>
<name>A0A2Z7BI87_9LAMI</name>
<dbReference type="InterPro" id="IPR005491">
    <property type="entry name" value="ENT_dom"/>
</dbReference>
<dbReference type="EMBL" id="KV007458">
    <property type="protein sequence ID" value="KZV31656.1"/>
    <property type="molecule type" value="Genomic_DNA"/>
</dbReference>
<dbReference type="InterPro" id="IPR008395">
    <property type="entry name" value="Agenet-like_dom"/>
</dbReference>
<dbReference type="PANTHER" id="PTHR31917:SF5">
    <property type="entry name" value="OS02G0204500 PROTEIN"/>
    <property type="match status" value="1"/>
</dbReference>
<comment type="subcellular location">
    <subcellularLocation>
        <location evidence="1">Nucleus</location>
    </subcellularLocation>
</comment>
<dbReference type="GO" id="GO:0005634">
    <property type="term" value="C:nucleus"/>
    <property type="evidence" value="ECO:0007669"/>
    <property type="project" value="UniProtKB-SubCell"/>
</dbReference>
<feature type="region of interest" description="Disordered" evidence="3">
    <location>
        <begin position="263"/>
        <end position="298"/>
    </location>
</feature>
<evidence type="ECO:0000313" key="6">
    <source>
        <dbReference type="Proteomes" id="UP000250235"/>
    </source>
</evidence>
<keyword evidence="2" id="KW-0539">Nucleus</keyword>
<dbReference type="Proteomes" id="UP000250235">
    <property type="component" value="Unassembled WGS sequence"/>
</dbReference>
<dbReference type="PROSITE" id="PS51138">
    <property type="entry name" value="ENT"/>
    <property type="match status" value="1"/>
</dbReference>
<gene>
    <name evidence="5" type="ORF">F511_00460</name>
</gene>
<proteinExistence type="predicted"/>
<evidence type="ECO:0000256" key="2">
    <source>
        <dbReference type="ARBA" id="ARBA00023242"/>
    </source>
</evidence>
<evidence type="ECO:0000313" key="5">
    <source>
        <dbReference type="EMBL" id="KZV31656.1"/>
    </source>
</evidence>
<dbReference type="SUPFAM" id="SSF158639">
    <property type="entry name" value="ENT-like"/>
    <property type="match status" value="1"/>
</dbReference>
<evidence type="ECO:0000256" key="1">
    <source>
        <dbReference type="ARBA" id="ARBA00004123"/>
    </source>
</evidence>
<dbReference type="Pfam" id="PF03735">
    <property type="entry name" value="ENT"/>
    <property type="match status" value="1"/>
</dbReference>
<dbReference type="SMART" id="SM01191">
    <property type="entry name" value="ENT"/>
    <property type="match status" value="1"/>
</dbReference>
<evidence type="ECO:0000259" key="4">
    <source>
        <dbReference type="PROSITE" id="PS51138"/>
    </source>
</evidence>